<sequence length="162" mass="17667">MPRRFFAPDERECFYISVSGERPPHLLDIDETVGLAFQEELNKQHGAGKIKFYRVDVMSDEQLLGAFQSVVAEHGGIDVTALVTSTLKALELMRVDEGGKGGTVINISSIAGLSQPESAAKGVIEAYKLGKSGSTWLATRDLPVRDISDNITKAYEIMGEHN</sequence>
<evidence type="ECO:0000313" key="1">
    <source>
        <dbReference type="EMBL" id="KAI8435232.1"/>
    </source>
</evidence>
<gene>
    <name evidence="1" type="ORF">MSG28_003587</name>
</gene>
<accession>A0ACC0KFD7</accession>
<proteinExistence type="predicted"/>
<evidence type="ECO:0000313" key="2">
    <source>
        <dbReference type="Proteomes" id="UP001064048"/>
    </source>
</evidence>
<dbReference type="EMBL" id="CM046105">
    <property type="protein sequence ID" value="KAI8435232.1"/>
    <property type="molecule type" value="Genomic_DNA"/>
</dbReference>
<organism evidence="1 2">
    <name type="scientific">Choristoneura fumiferana</name>
    <name type="common">Spruce budworm moth</name>
    <name type="synonym">Archips fumiferana</name>
    <dbReference type="NCBI Taxonomy" id="7141"/>
    <lineage>
        <taxon>Eukaryota</taxon>
        <taxon>Metazoa</taxon>
        <taxon>Ecdysozoa</taxon>
        <taxon>Arthropoda</taxon>
        <taxon>Hexapoda</taxon>
        <taxon>Insecta</taxon>
        <taxon>Pterygota</taxon>
        <taxon>Neoptera</taxon>
        <taxon>Endopterygota</taxon>
        <taxon>Lepidoptera</taxon>
        <taxon>Glossata</taxon>
        <taxon>Ditrysia</taxon>
        <taxon>Tortricoidea</taxon>
        <taxon>Tortricidae</taxon>
        <taxon>Tortricinae</taxon>
        <taxon>Choristoneura</taxon>
    </lineage>
</organism>
<reference evidence="1 2" key="1">
    <citation type="journal article" date="2022" name="Genome Biol. Evol.">
        <title>The Spruce Budworm Genome: Reconstructing the Evolutionary History of Antifreeze Proteins.</title>
        <authorList>
            <person name="Beliveau C."/>
            <person name="Gagne P."/>
            <person name="Picq S."/>
            <person name="Vernygora O."/>
            <person name="Keeling C.I."/>
            <person name="Pinkney K."/>
            <person name="Doucet D."/>
            <person name="Wen F."/>
            <person name="Johnston J.S."/>
            <person name="Maaroufi H."/>
            <person name="Boyle B."/>
            <person name="Laroche J."/>
            <person name="Dewar K."/>
            <person name="Juretic N."/>
            <person name="Blackburn G."/>
            <person name="Nisole A."/>
            <person name="Brunet B."/>
            <person name="Brandao M."/>
            <person name="Lumley L."/>
            <person name="Duan J."/>
            <person name="Quan G."/>
            <person name="Lucarotti C.J."/>
            <person name="Roe A.D."/>
            <person name="Sperling F.A.H."/>
            <person name="Levesque R.C."/>
            <person name="Cusson M."/>
        </authorList>
    </citation>
    <scope>NUCLEOTIDE SEQUENCE [LARGE SCALE GENOMIC DNA]</scope>
    <source>
        <strain evidence="1">Glfc:IPQL:Cfum</strain>
    </source>
</reference>
<dbReference type="Proteomes" id="UP001064048">
    <property type="component" value="Chromosome 5"/>
</dbReference>
<name>A0ACC0KFD7_CHOFU</name>
<keyword evidence="2" id="KW-1185">Reference proteome</keyword>
<comment type="caution">
    <text evidence="1">The sequence shown here is derived from an EMBL/GenBank/DDBJ whole genome shotgun (WGS) entry which is preliminary data.</text>
</comment>
<protein>
    <submittedName>
        <fullName evidence="1">Uncharacterized protein</fullName>
    </submittedName>
</protein>